<dbReference type="SUPFAM" id="SSF55874">
    <property type="entry name" value="ATPase domain of HSP90 chaperone/DNA topoisomerase II/histidine kinase"/>
    <property type="match status" value="1"/>
</dbReference>
<protein>
    <recommendedName>
        <fullName evidence="2">histidine kinase</fullName>
        <ecNumber evidence="2">2.7.13.3</ecNumber>
    </recommendedName>
</protein>
<keyword evidence="3" id="KW-0597">Phosphoprotein</keyword>
<feature type="domain" description="Histidine kinase" evidence="8">
    <location>
        <begin position="414"/>
        <end position="668"/>
    </location>
</feature>
<dbReference type="PROSITE" id="PS50005">
    <property type="entry name" value="TPR"/>
    <property type="match status" value="1"/>
</dbReference>
<dbReference type="STRING" id="1185876.BN8_03428"/>
<dbReference type="EMBL" id="CAIT01000006">
    <property type="protein sequence ID" value="CCH54272.1"/>
    <property type="molecule type" value="Genomic_DNA"/>
</dbReference>
<feature type="signal peptide" evidence="7">
    <location>
        <begin position="1"/>
        <end position="19"/>
    </location>
</feature>
<dbReference type="RefSeq" id="WP_009282852.1">
    <property type="nucleotide sequence ID" value="NZ_CAIT01000006.1"/>
</dbReference>
<dbReference type="InterPro" id="IPR003661">
    <property type="entry name" value="HisK_dim/P_dom"/>
</dbReference>
<dbReference type="OrthoDB" id="9806995at2"/>
<keyword evidence="7" id="KW-0732">Signal</keyword>
<dbReference type="SMART" id="SM00028">
    <property type="entry name" value="TPR"/>
    <property type="match status" value="6"/>
</dbReference>
<feature type="chain" id="PRO_5003659966" description="histidine kinase" evidence="7">
    <location>
        <begin position="20"/>
        <end position="668"/>
    </location>
</feature>
<comment type="catalytic activity">
    <reaction evidence="1">
        <text>ATP + protein L-histidine = ADP + protein N-phospho-L-histidine.</text>
        <dbReference type="EC" id="2.7.13.3"/>
    </reaction>
</comment>
<dbReference type="InterPro" id="IPR004358">
    <property type="entry name" value="Sig_transdc_His_kin-like_C"/>
</dbReference>
<dbReference type="AlphaFoldDB" id="I2GK47"/>
<proteinExistence type="predicted"/>
<keyword evidence="6" id="KW-0812">Transmembrane</keyword>
<feature type="repeat" description="TPR" evidence="4">
    <location>
        <begin position="123"/>
        <end position="156"/>
    </location>
</feature>
<dbReference type="GO" id="GO:0000155">
    <property type="term" value="F:phosphorelay sensor kinase activity"/>
    <property type="evidence" value="ECO:0007669"/>
    <property type="project" value="InterPro"/>
</dbReference>
<dbReference type="Gene3D" id="1.25.40.10">
    <property type="entry name" value="Tetratricopeptide repeat domain"/>
    <property type="match status" value="2"/>
</dbReference>
<dbReference type="PRINTS" id="PR00344">
    <property type="entry name" value="BCTRLSENSOR"/>
</dbReference>
<dbReference type="Proteomes" id="UP000009309">
    <property type="component" value="Unassembled WGS sequence"/>
</dbReference>
<dbReference type="PANTHER" id="PTHR43065:SF42">
    <property type="entry name" value="TWO-COMPONENT SENSOR PPRA"/>
    <property type="match status" value="1"/>
</dbReference>
<accession>I2GK47</accession>
<dbReference type="eggNOG" id="COG4191">
    <property type="taxonomic scope" value="Bacteria"/>
</dbReference>
<dbReference type="InterPro" id="IPR019734">
    <property type="entry name" value="TPR_rpt"/>
</dbReference>
<dbReference type="PROSITE" id="PS50109">
    <property type="entry name" value="HIS_KIN"/>
    <property type="match status" value="1"/>
</dbReference>
<dbReference type="SMART" id="SM00388">
    <property type="entry name" value="HisKA"/>
    <property type="match status" value="1"/>
</dbReference>
<dbReference type="PANTHER" id="PTHR43065">
    <property type="entry name" value="SENSOR HISTIDINE KINASE"/>
    <property type="match status" value="1"/>
</dbReference>
<dbReference type="InterPro" id="IPR005467">
    <property type="entry name" value="His_kinase_dom"/>
</dbReference>
<evidence type="ECO:0000259" key="8">
    <source>
        <dbReference type="PROSITE" id="PS50109"/>
    </source>
</evidence>
<organism evidence="9 10">
    <name type="scientific">Fibrisoma limi BUZ 3</name>
    <dbReference type="NCBI Taxonomy" id="1185876"/>
    <lineage>
        <taxon>Bacteria</taxon>
        <taxon>Pseudomonadati</taxon>
        <taxon>Bacteroidota</taxon>
        <taxon>Cytophagia</taxon>
        <taxon>Cytophagales</taxon>
        <taxon>Spirosomataceae</taxon>
        <taxon>Fibrisoma</taxon>
    </lineage>
</organism>
<feature type="coiled-coil region" evidence="5">
    <location>
        <begin position="333"/>
        <end position="405"/>
    </location>
</feature>
<evidence type="ECO:0000313" key="9">
    <source>
        <dbReference type="EMBL" id="CCH54272.1"/>
    </source>
</evidence>
<evidence type="ECO:0000313" key="10">
    <source>
        <dbReference type="Proteomes" id="UP000009309"/>
    </source>
</evidence>
<keyword evidence="5" id="KW-0175">Coiled coil</keyword>
<dbReference type="SMART" id="SM00387">
    <property type="entry name" value="HATPase_c"/>
    <property type="match status" value="1"/>
</dbReference>
<feature type="transmembrane region" description="Helical" evidence="6">
    <location>
        <begin position="356"/>
        <end position="375"/>
    </location>
</feature>
<evidence type="ECO:0000256" key="2">
    <source>
        <dbReference type="ARBA" id="ARBA00012438"/>
    </source>
</evidence>
<dbReference type="Pfam" id="PF13424">
    <property type="entry name" value="TPR_12"/>
    <property type="match status" value="1"/>
</dbReference>
<dbReference type="EC" id="2.7.13.3" evidence="2"/>
<reference evidence="9 10" key="1">
    <citation type="journal article" date="2012" name="J. Bacteriol.">
        <title>Genome Sequence of the Filamentous Bacterium Fibrisoma limi BUZ 3T.</title>
        <authorList>
            <person name="Filippini M."/>
            <person name="Qi W."/>
            <person name="Jaenicke S."/>
            <person name="Goesmann A."/>
            <person name="Smits T.H."/>
            <person name="Bagheri H.C."/>
        </authorList>
    </citation>
    <scope>NUCLEOTIDE SEQUENCE [LARGE SCALE GENOMIC DNA]</scope>
    <source>
        <strain evidence="10">BUZ 3T</strain>
    </source>
</reference>
<sequence>MKPCLGLLLLVLAPLLLFAQATLPDSFTALQTQLATQPDSIQMERLRDFVQARIDHGVFPEAVAANQFMVAMAERTGNRLFLGQAYVSAGDIAKSEGNPSQAIIQFQRAVLLYRQLGEWHRQASTLGRIGGTYVDIQNLPLAEEYYNQALTVAQKHDLKRDIAYAYGDLATVYDLRKQHSKALWFNAQSISISKSIGADYSVAMFNQGIYFKNAGRYRESVSAYQQALQWAKAHQDTYMEEYIYLNLPNTLLLLNRPDEAEHYTQLALQSVRSFPNQERHLQEIYETLTTIYEKRGQYQQALDYHKQWVVHRDSVFNAEKSRQLVEAETRFQTREKQQQIQRLDENNLRQKQQLQWLIGGVSLLVLLLGIMAWQYRALRRANERVNQTLNELQRTQDQLIQKEKMASLGELTAGIAHEIQNPLNFVNNFAQLSVDLARELQEEFDKVSIPAADKAYLGDIVQDLASNQSKINQHGQRASSIVKGMLEHSRAGSGEPQLTNLNALANEYLRMAYSGFQAKDKQGLTSDNPADRDPFNSQLITDFEADLAPIELVPQDMGRVLLNLYNNAFYAVRERQKQAGDDYHPTIRVSTKRLKNKIEIRVQDNGTGIPDSIRAKIFQPFFTTKPTGEGTGLGLSLSYDIVTKGHGGTLAVESVAGEGTEFTITLLI</sequence>
<dbReference type="InterPro" id="IPR011990">
    <property type="entry name" value="TPR-like_helical_dom_sf"/>
</dbReference>
<dbReference type="CDD" id="cd00082">
    <property type="entry name" value="HisKA"/>
    <property type="match status" value="1"/>
</dbReference>
<keyword evidence="10" id="KW-1185">Reference proteome</keyword>
<dbReference type="Pfam" id="PF02518">
    <property type="entry name" value="HATPase_c"/>
    <property type="match status" value="1"/>
</dbReference>
<evidence type="ECO:0000256" key="1">
    <source>
        <dbReference type="ARBA" id="ARBA00000085"/>
    </source>
</evidence>
<comment type="caution">
    <text evidence="9">The sequence shown here is derived from an EMBL/GenBank/DDBJ whole genome shotgun (WGS) entry which is preliminary data.</text>
</comment>
<keyword evidence="6" id="KW-0472">Membrane</keyword>
<name>I2GK47_9BACT</name>
<dbReference type="Gene3D" id="1.10.287.130">
    <property type="match status" value="1"/>
</dbReference>
<evidence type="ECO:0000256" key="7">
    <source>
        <dbReference type="SAM" id="SignalP"/>
    </source>
</evidence>
<evidence type="ECO:0000256" key="5">
    <source>
        <dbReference type="SAM" id="Coils"/>
    </source>
</evidence>
<keyword evidence="9" id="KW-0418">Kinase</keyword>
<dbReference type="InterPro" id="IPR036097">
    <property type="entry name" value="HisK_dim/P_sf"/>
</dbReference>
<keyword evidence="6" id="KW-1133">Transmembrane helix</keyword>
<dbReference type="Gene3D" id="3.30.565.10">
    <property type="entry name" value="Histidine kinase-like ATPase, C-terminal domain"/>
    <property type="match status" value="1"/>
</dbReference>
<dbReference type="SUPFAM" id="SSF47384">
    <property type="entry name" value="Homodimeric domain of signal transducing histidine kinase"/>
    <property type="match status" value="1"/>
</dbReference>
<dbReference type="InterPro" id="IPR036890">
    <property type="entry name" value="HATPase_C_sf"/>
</dbReference>
<gene>
    <name evidence="9" type="ORF">BN8_03428</name>
</gene>
<dbReference type="SUPFAM" id="SSF48452">
    <property type="entry name" value="TPR-like"/>
    <property type="match status" value="2"/>
</dbReference>
<dbReference type="Pfam" id="PF13176">
    <property type="entry name" value="TPR_7"/>
    <property type="match status" value="1"/>
</dbReference>
<evidence type="ECO:0000256" key="3">
    <source>
        <dbReference type="ARBA" id="ARBA00022553"/>
    </source>
</evidence>
<keyword evidence="4" id="KW-0802">TPR repeat</keyword>
<evidence type="ECO:0000256" key="6">
    <source>
        <dbReference type="SAM" id="Phobius"/>
    </source>
</evidence>
<dbReference type="InterPro" id="IPR003594">
    <property type="entry name" value="HATPase_dom"/>
</dbReference>
<keyword evidence="9" id="KW-0808">Transferase</keyword>
<evidence type="ECO:0000256" key="4">
    <source>
        <dbReference type="PROSITE-ProRule" id="PRU00339"/>
    </source>
</evidence>